<feature type="compositionally biased region" description="Basic and acidic residues" evidence="13">
    <location>
        <begin position="182"/>
        <end position="203"/>
    </location>
</feature>
<feature type="compositionally biased region" description="Basic and acidic residues" evidence="13">
    <location>
        <begin position="486"/>
        <end position="497"/>
    </location>
</feature>
<feature type="compositionally biased region" description="Basic and acidic residues" evidence="13">
    <location>
        <begin position="223"/>
        <end position="244"/>
    </location>
</feature>
<evidence type="ECO:0000259" key="15">
    <source>
        <dbReference type="PROSITE" id="PS51194"/>
    </source>
</evidence>
<dbReference type="AlphaFoldDB" id="S9VNJ9"/>
<proteinExistence type="inferred from homology"/>
<dbReference type="FunFam" id="1.20.120.1080:FF:000018">
    <property type="entry name" value="Pre-mRNA-splicing factor ATP-dependent RNA helicase prp16"/>
    <property type="match status" value="1"/>
</dbReference>
<evidence type="ECO:0000256" key="12">
    <source>
        <dbReference type="ARBA" id="ARBA00070009"/>
    </source>
</evidence>
<dbReference type="GO" id="GO:0000386">
    <property type="term" value="F:second spliceosomal transesterification activity"/>
    <property type="evidence" value="ECO:0007669"/>
    <property type="project" value="EnsemblFungi"/>
</dbReference>
<dbReference type="Pfam" id="PF21010">
    <property type="entry name" value="HA2_C"/>
    <property type="match status" value="1"/>
</dbReference>
<dbReference type="GO" id="GO:0003723">
    <property type="term" value="F:RNA binding"/>
    <property type="evidence" value="ECO:0007669"/>
    <property type="project" value="TreeGrafter"/>
</dbReference>
<evidence type="ECO:0000256" key="8">
    <source>
        <dbReference type="ARBA" id="ARBA00023187"/>
    </source>
</evidence>
<keyword evidence="3" id="KW-0507">mRNA processing</keyword>
<dbReference type="GO" id="GO:0016787">
    <property type="term" value="F:hydrolase activity"/>
    <property type="evidence" value="ECO:0007669"/>
    <property type="project" value="UniProtKB-KW"/>
</dbReference>
<dbReference type="GO" id="GO:0000350">
    <property type="term" value="P:generation of catalytic spliceosome for second transesterification step"/>
    <property type="evidence" value="ECO:0007669"/>
    <property type="project" value="EnsemblFungi"/>
</dbReference>
<dbReference type="GO" id="GO:0071007">
    <property type="term" value="C:U2-type catalytic step 2 spliceosome"/>
    <property type="evidence" value="ECO:0007669"/>
    <property type="project" value="EnsemblFungi"/>
</dbReference>
<dbReference type="eggNOG" id="KOG0922">
    <property type="taxonomic scope" value="Eukaryota"/>
</dbReference>
<dbReference type="Gene3D" id="1.20.120.1080">
    <property type="match status" value="1"/>
</dbReference>
<dbReference type="eggNOG" id="KOG0924">
    <property type="taxonomic scope" value="Eukaryota"/>
</dbReference>
<feature type="compositionally biased region" description="Basic and acidic residues" evidence="13">
    <location>
        <begin position="464"/>
        <end position="474"/>
    </location>
</feature>
<dbReference type="Pfam" id="PF04408">
    <property type="entry name" value="WHD_HA2"/>
    <property type="match status" value="1"/>
</dbReference>
<keyword evidence="4" id="KW-0547">Nucleotide-binding</keyword>
<dbReference type="RefSeq" id="XP_013025565.1">
    <property type="nucleotide sequence ID" value="XM_013170111.1"/>
</dbReference>
<dbReference type="CDD" id="cd18791">
    <property type="entry name" value="SF2_C_RHA"/>
    <property type="match status" value="1"/>
</dbReference>
<dbReference type="InterPro" id="IPR011709">
    <property type="entry name" value="DEAD-box_helicase_OB_fold"/>
</dbReference>
<dbReference type="PANTHER" id="PTHR18934:SF91">
    <property type="entry name" value="PRE-MRNA-SPLICING FACTOR ATP-DEPENDENT RNA HELICASE PRP16"/>
    <property type="match status" value="1"/>
</dbReference>
<feature type="region of interest" description="Disordered" evidence="13">
    <location>
        <begin position="464"/>
        <end position="497"/>
    </location>
</feature>
<evidence type="ECO:0000256" key="5">
    <source>
        <dbReference type="ARBA" id="ARBA00022801"/>
    </source>
</evidence>
<evidence type="ECO:0000256" key="4">
    <source>
        <dbReference type="ARBA" id="ARBA00022741"/>
    </source>
</evidence>
<dbReference type="GO" id="GO:0000378">
    <property type="term" value="P:RNA exon ligation"/>
    <property type="evidence" value="ECO:0007669"/>
    <property type="project" value="EnsemblFungi"/>
</dbReference>
<reference evidence="16 17" key="1">
    <citation type="journal article" date="2011" name="Science">
        <title>Comparative functional genomics of the fission yeasts.</title>
        <authorList>
            <person name="Rhind N."/>
            <person name="Chen Z."/>
            <person name="Yassour M."/>
            <person name="Thompson D.A."/>
            <person name="Haas B.J."/>
            <person name="Habib N."/>
            <person name="Wapinski I."/>
            <person name="Roy S."/>
            <person name="Lin M.F."/>
            <person name="Heiman D.I."/>
            <person name="Young S.K."/>
            <person name="Furuya K."/>
            <person name="Guo Y."/>
            <person name="Pidoux A."/>
            <person name="Chen H.M."/>
            <person name="Robbertse B."/>
            <person name="Goldberg J.M."/>
            <person name="Aoki K."/>
            <person name="Bayne E.H."/>
            <person name="Berlin A.M."/>
            <person name="Desjardins C.A."/>
            <person name="Dobbs E."/>
            <person name="Dukaj L."/>
            <person name="Fan L."/>
            <person name="FitzGerald M.G."/>
            <person name="French C."/>
            <person name="Gujja S."/>
            <person name="Hansen K."/>
            <person name="Keifenheim D."/>
            <person name="Levin J.Z."/>
            <person name="Mosher R.A."/>
            <person name="Mueller C.A."/>
            <person name="Pfiffner J."/>
            <person name="Priest M."/>
            <person name="Russ C."/>
            <person name="Smialowska A."/>
            <person name="Swoboda P."/>
            <person name="Sykes S.M."/>
            <person name="Vaughn M."/>
            <person name="Vengrova S."/>
            <person name="Yoder R."/>
            <person name="Zeng Q."/>
            <person name="Allshire R."/>
            <person name="Baulcombe D."/>
            <person name="Birren B.W."/>
            <person name="Brown W."/>
            <person name="Ekwall K."/>
            <person name="Kellis M."/>
            <person name="Leatherwood J."/>
            <person name="Levin H."/>
            <person name="Margalit H."/>
            <person name="Martienssen R."/>
            <person name="Nieduszynski C.A."/>
            <person name="Spatafora J.W."/>
            <person name="Friedman N."/>
            <person name="Dalgaard J.Z."/>
            <person name="Baumann P."/>
            <person name="Niki H."/>
            <person name="Regev A."/>
            <person name="Nusbaum C."/>
        </authorList>
    </citation>
    <scope>NUCLEOTIDE SEQUENCE [LARGE SCALE GENOMIC DNA]</scope>
    <source>
        <strain evidence="17">OY26 / ATCC MYA-4695 / CBS 11777 / NBRC 106824 / NRRL Y48691</strain>
    </source>
</reference>
<evidence type="ECO:0000256" key="9">
    <source>
        <dbReference type="ARBA" id="ARBA00023242"/>
    </source>
</evidence>
<dbReference type="Pfam" id="PF00271">
    <property type="entry name" value="Helicase_C"/>
    <property type="match status" value="1"/>
</dbReference>
<dbReference type="InterPro" id="IPR048333">
    <property type="entry name" value="HA2_WH"/>
</dbReference>
<feature type="domain" description="Helicase ATP-binding" evidence="14">
    <location>
        <begin position="517"/>
        <end position="680"/>
    </location>
</feature>
<dbReference type="SMART" id="SM00847">
    <property type="entry name" value="HA2"/>
    <property type="match status" value="1"/>
</dbReference>
<dbReference type="Pfam" id="PF00270">
    <property type="entry name" value="DEAD"/>
    <property type="match status" value="1"/>
</dbReference>
<dbReference type="GO" id="GO:0005524">
    <property type="term" value="F:ATP binding"/>
    <property type="evidence" value="ECO:0007669"/>
    <property type="project" value="UniProtKB-KW"/>
</dbReference>
<feature type="compositionally biased region" description="Basic and acidic residues" evidence="13">
    <location>
        <begin position="148"/>
        <end position="166"/>
    </location>
</feature>
<dbReference type="HOGENOM" id="CLU_001832_6_1_1"/>
<dbReference type="GO" id="GO:0034458">
    <property type="term" value="F:3'-5' RNA helicase activity"/>
    <property type="evidence" value="ECO:0007669"/>
    <property type="project" value="TreeGrafter"/>
</dbReference>
<dbReference type="PANTHER" id="PTHR18934">
    <property type="entry name" value="ATP-DEPENDENT RNA HELICASE"/>
    <property type="match status" value="1"/>
</dbReference>
<keyword evidence="7" id="KW-0067">ATP-binding</keyword>
<dbReference type="FunFam" id="1.10.10.2130:FF:000001">
    <property type="entry name" value="Pre-mRNA-splicing factor ATP-dependent RNA helicase"/>
    <property type="match status" value="1"/>
</dbReference>
<dbReference type="InterPro" id="IPR002464">
    <property type="entry name" value="DNA/RNA_helicase_DEAH_CS"/>
</dbReference>
<keyword evidence="8" id="KW-0508">mRNA splicing</keyword>
<accession>S9VNJ9</accession>
<evidence type="ECO:0000259" key="14">
    <source>
        <dbReference type="PROSITE" id="PS51192"/>
    </source>
</evidence>
<dbReference type="InterPro" id="IPR007502">
    <property type="entry name" value="Helicase-assoc_dom"/>
</dbReference>
<dbReference type="EMBL" id="KE546995">
    <property type="protein sequence ID" value="EPY49538.1"/>
    <property type="molecule type" value="Genomic_DNA"/>
</dbReference>
<dbReference type="PROSITE" id="PS00690">
    <property type="entry name" value="DEAH_ATP_HELICASE"/>
    <property type="match status" value="1"/>
</dbReference>
<evidence type="ECO:0000256" key="13">
    <source>
        <dbReference type="SAM" id="MobiDB-lite"/>
    </source>
</evidence>
<keyword evidence="6 16" id="KW-0347">Helicase</keyword>
<evidence type="ECO:0000256" key="2">
    <source>
        <dbReference type="ARBA" id="ARBA00012552"/>
    </source>
</evidence>
<dbReference type="Pfam" id="PF07717">
    <property type="entry name" value="OB_NTP_bind"/>
    <property type="match status" value="1"/>
</dbReference>
<evidence type="ECO:0000313" key="17">
    <source>
        <dbReference type="Proteomes" id="UP000015464"/>
    </source>
</evidence>
<comment type="similarity">
    <text evidence="10">Belongs to the DEAD box helicase family. DEAH subfamily. PRP16 sub-subfamily.</text>
</comment>
<evidence type="ECO:0000256" key="7">
    <source>
        <dbReference type="ARBA" id="ARBA00022840"/>
    </source>
</evidence>
<dbReference type="OMA" id="VDVMFHR"/>
<dbReference type="PROSITE" id="PS51192">
    <property type="entry name" value="HELICASE_ATP_BIND_1"/>
    <property type="match status" value="1"/>
</dbReference>
<dbReference type="InterPro" id="IPR001650">
    <property type="entry name" value="Helicase_C-like"/>
</dbReference>
<dbReference type="Gene3D" id="3.40.50.300">
    <property type="entry name" value="P-loop containing nucleotide triphosphate hydrolases"/>
    <property type="match status" value="2"/>
</dbReference>
<sequence>MFSWPQSETLPSTVNSTLSSAIDASESLAKRVLAIAKGQSSEEGFSKALRTFGRFSDQDSIAIYDTCKSLIRMDDFIGRPADTLPSNNAETKAGLVVPVKRANSSERGANSSLLGLDVLASEKRHEQAQKSHGLRGGSPPSHVGTVGNHDRVEFKKPKVPLKSERPLRRRRNDNNEFENEEGDSRDRQYLQRKDNNGGRRNTGDEGSTFRKSRNSSRDSGYYNRDDSYYTSRSRHDDFSKESYGSRKRGPSKKFLSTGNNDGTAFVSHSTWDPRDVEYPEEDHESIEDRRRWEEEQAHLDREWYMNSESQNLLGDEMHNPFADFETQEDKQREVEFIESQKRHLSVRATERMKENSIWERNRMITSGIAGTPGLETDFSTSEERRVHLLVHELRPHFLDGVNFTLKQQEITSVRDPQSDLAINARRGSGVVRERREFRERQKAATAATTLAGTSLGNVMGVKEASDEDVHKEQSRTSSTVAGKIGPKQEKFDNSARTKTYKEQRELLPAFAVREQLLSVIRDNQVLIVVGETGSGKTTQLSQFLYEDGYDTNGMIGCTQPRRVAAMSVAKRVSEEMGVDLGSVVGYSIRFEDVTSPDTVIKYMTDGVLLRESLVQNNLERYSVIIMDEAHERSLNTDILMGLLKKIISVRRDLKLIVTSATMNSQRFSDFFGGAPQFTIPGRTYPVDVMFSKVPCSDYVEAAVRQALQIHLSQPAGDILIFMTGQEDIEATCEIMADRLNQLDDAPRLSILPIYSQMPADLQAKIFESAESGVRKVVVATNIAETSLTVHGISYVVDSGYCKLKMYNAKMGIDTLQVTPISQANANQRSGRAGRTGPGVAYRLFTELAYIREMFQTTLPEIQRTNLSNTVLLLKSLGIKNILDFEFMDPPPMETLMASLYELWTLGALDNYGQLTEIGKKMSLFPMDPSLSKLIIMAEDYHCTEEVITIVSMLSVPSVFYRPKERAEESDAAREKFNVPESDHLTLLNVFLQWRRNGCSDSWCNKHFLHGRILRRARDVRQQLVEIMANQKISIKSTGSEWDIIRKVLCSSYFHQAATAKGIGEYTHLRSGMPCHLHVTSSLYGLGYLPDYVIYHELVLTSKEYMNVVTSVDPYWLAEFGGVYYSLKERVRNEAENYERVYSSKMKLEEQIATDRELDAQRKQSTIDVPKKPARKAVIRAKAPRRVRGF</sequence>
<name>S9VNJ9_SCHCR</name>
<dbReference type="OrthoDB" id="10253254at2759"/>
<evidence type="ECO:0000256" key="11">
    <source>
        <dbReference type="ARBA" id="ARBA00047984"/>
    </source>
</evidence>
<dbReference type="STRING" id="653667.S9VNJ9"/>
<feature type="compositionally biased region" description="Polar residues" evidence="13">
    <location>
        <begin position="254"/>
        <end position="270"/>
    </location>
</feature>
<evidence type="ECO:0000256" key="3">
    <source>
        <dbReference type="ARBA" id="ARBA00022664"/>
    </source>
</evidence>
<feature type="domain" description="Helicase C-terminal" evidence="15">
    <location>
        <begin position="702"/>
        <end position="877"/>
    </location>
</feature>
<comment type="subcellular location">
    <subcellularLocation>
        <location evidence="1">Nucleus</location>
    </subcellularLocation>
</comment>
<evidence type="ECO:0000256" key="10">
    <source>
        <dbReference type="ARBA" id="ARBA00038040"/>
    </source>
</evidence>
<keyword evidence="17" id="KW-1185">Reference proteome</keyword>
<dbReference type="Proteomes" id="UP000015464">
    <property type="component" value="Unassembled WGS sequence"/>
</dbReference>
<keyword evidence="5" id="KW-0378">Hydrolase</keyword>
<evidence type="ECO:0000313" key="16">
    <source>
        <dbReference type="EMBL" id="EPY49538.1"/>
    </source>
</evidence>
<dbReference type="InterPro" id="IPR027417">
    <property type="entry name" value="P-loop_NTPase"/>
</dbReference>
<dbReference type="GO" id="GO:0040031">
    <property type="term" value="P:snRNA modification"/>
    <property type="evidence" value="ECO:0007669"/>
    <property type="project" value="EnsemblFungi"/>
</dbReference>
<dbReference type="FunFam" id="3.40.50.300:FF:000007">
    <property type="entry name" value="Pre-mRNA-splicing factor ATP-dependent RNA helicase"/>
    <property type="match status" value="1"/>
</dbReference>
<organism evidence="16 17">
    <name type="scientific">Schizosaccharomyces cryophilus (strain OY26 / ATCC MYA-4695 / CBS 11777 / NBRC 106824 / NRRL Y48691)</name>
    <name type="common">Fission yeast</name>
    <dbReference type="NCBI Taxonomy" id="653667"/>
    <lineage>
        <taxon>Eukaryota</taxon>
        <taxon>Fungi</taxon>
        <taxon>Dikarya</taxon>
        <taxon>Ascomycota</taxon>
        <taxon>Taphrinomycotina</taxon>
        <taxon>Schizosaccharomycetes</taxon>
        <taxon>Schizosaccharomycetales</taxon>
        <taxon>Schizosaccharomycetaceae</taxon>
        <taxon>Schizosaccharomyces</taxon>
    </lineage>
</organism>
<protein>
    <recommendedName>
        <fullName evidence="12">Pre-mRNA-splicing factor ATP-dependent RNA helicase PRP16</fullName>
        <ecNumber evidence="2">3.6.4.13</ecNumber>
    </recommendedName>
</protein>
<dbReference type="SMART" id="SM00487">
    <property type="entry name" value="DEXDc"/>
    <property type="match status" value="1"/>
</dbReference>
<dbReference type="PROSITE" id="PS51194">
    <property type="entry name" value="HELICASE_CTER"/>
    <property type="match status" value="1"/>
</dbReference>
<gene>
    <name evidence="16" type="ORF">SPOG_01423</name>
</gene>
<dbReference type="EC" id="3.6.4.13" evidence="2"/>
<dbReference type="SUPFAM" id="SSF52540">
    <property type="entry name" value="P-loop containing nucleoside triphosphate hydrolases"/>
    <property type="match status" value="1"/>
</dbReference>
<comment type="catalytic activity">
    <reaction evidence="11">
        <text>ATP + H2O = ADP + phosphate + H(+)</text>
        <dbReference type="Rhea" id="RHEA:13065"/>
        <dbReference type="ChEBI" id="CHEBI:15377"/>
        <dbReference type="ChEBI" id="CHEBI:15378"/>
        <dbReference type="ChEBI" id="CHEBI:30616"/>
        <dbReference type="ChEBI" id="CHEBI:43474"/>
        <dbReference type="ChEBI" id="CHEBI:456216"/>
        <dbReference type="EC" id="3.6.4.13"/>
    </reaction>
</comment>
<dbReference type="SMART" id="SM00490">
    <property type="entry name" value="HELICc"/>
    <property type="match status" value="1"/>
</dbReference>
<evidence type="ECO:0000256" key="1">
    <source>
        <dbReference type="ARBA" id="ARBA00004123"/>
    </source>
</evidence>
<dbReference type="InterPro" id="IPR014001">
    <property type="entry name" value="Helicase_ATP-bd"/>
</dbReference>
<evidence type="ECO:0000256" key="6">
    <source>
        <dbReference type="ARBA" id="ARBA00022806"/>
    </source>
</evidence>
<dbReference type="FunFam" id="3.40.50.300:FF:000615">
    <property type="entry name" value="pre-mRNA-splicing factor ATP-dependent RNA helicase DEAH7"/>
    <property type="match status" value="1"/>
</dbReference>
<feature type="region of interest" description="Disordered" evidence="13">
    <location>
        <begin position="124"/>
        <end position="282"/>
    </location>
</feature>
<dbReference type="GeneID" id="25035752"/>
<keyword evidence="9" id="KW-0539">Nucleus</keyword>
<dbReference type="InterPro" id="IPR011545">
    <property type="entry name" value="DEAD/DEAH_box_helicase_dom"/>
</dbReference>